<name>A0A418YFB3_9GAMM</name>
<dbReference type="EMBL" id="QZCH01000010">
    <property type="protein sequence ID" value="RJG47955.1"/>
    <property type="molecule type" value="Genomic_DNA"/>
</dbReference>
<proteinExistence type="inferred from homology"/>
<dbReference type="Pfam" id="PF08206">
    <property type="entry name" value="OB_RNB"/>
    <property type="match status" value="1"/>
</dbReference>
<evidence type="ECO:0000256" key="2">
    <source>
        <dbReference type="ARBA" id="ARBA00004496"/>
    </source>
</evidence>
<reference evidence="11 12" key="2">
    <citation type="submission" date="2019-01" db="EMBL/GenBank/DDBJ databases">
        <title>Motilimonas pumilus sp. nov., isolated from the gut of sea cucumber (Apostichopus japonicus).</title>
        <authorList>
            <person name="Wang F.-Q."/>
            <person name="Ren L.-H."/>
            <person name="Lin Y.-W."/>
            <person name="Sun G.-H."/>
            <person name="Du Z.-J."/>
            <person name="Zhao J.-X."/>
            <person name="Liu X.-J."/>
            <person name="Liu L.-J."/>
        </authorList>
    </citation>
    <scope>NUCLEOTIDE SEQUENCE [LARGE SCALE GENOMIC DNA]</scope>
    <source>
        <strain evidence="11 12">PLHSC7-2</strain>
    </source>
</reference>
<dbReference type="NCBIfam" id="NF008648">
    <property type="entry name" value="PRK11642.1"/>
    <property type="match status" value="1"/>
</dbReference>
<dbReference type="GO" id="GO:0006402">
    <property type="term" value="P:mRNA catabolic process"/>
    <property type="evidence" value="ECO:0007669"/>
    <property type="project" value="TreeGrafter"/>
</dbReference>
<feature type="compositionally biased region" description="Basic and acidic residues" evidence="9">
    <location>
        <begin position="772"/>
        <end position="784"/>
    </location>
</feature>
<dbReference type="GO" id="GO:0005829">
    <property type="term" value="C:cytosol"/>
    <property type="evidence" value="ECO:0007669"/>
    <property type="project" value="TreeGrafter"/>
</dbReference>
<dbReference type="InterPro" id="IPR050180">
    <property type="entry name" value="RNR_Ribonuclease"/>
</dbReference>
<comment type="function">
    <text evidence="8">3'-5' exoribonuclease that releases 5'-nucleoside monophosphates and is involved in maturation of structured RNAs.</text>
</comment>
<organism evidence="11 12">
    <name type="scientific">Motilimonas pumila</name>
    <dbReference type="NCBI Taxonomy" id="2303987"/>
    <lineage>
        <taxon>Bacteria</taxon>
        <taxon>Pseudomonadati</taxon>
        <taxon>Pseudomonadota</taxon>
        <taxon>Gammaproteobacteria</taxon>
        <taxon>Alteromonadales</taxon>
        <taxon>Alteromonadales genera incertae sedis</taxon>
        <taxon>Motilimonas</taxon>
    </lineage>
</organism>
<evidence type="ECO:0000256" key="9">
    <source>
        <dbReference type="SAM" id="MobiDB-lite"/>
    </source>
</evidence>
<dbReference type="InterPro" id="IPR013223">
    <property type="entry name" value="RNase_B_OB_dom"/>
</dbReference>
<feature type="domain" description="S1 motif" evidence="10">
    <location>
        <begin position="645"/>
        <end position="726"/>
    </location>
</feature>
<dbReference type="NCBIfam" id="TIGR02063">
    <property type="entry name" value="RNase_R"/>
    <property type="match status" value="1"/>
</dbReference>
<dbReference type="NCBIfam" id="TIGR00358">
    <property type="entry name" value="3_prime_RNase"/>
    <property type="match status" value="1"/>
</dbReference>
<protein>
    <recommendedName>
        <fullName evidence="8">Ribonuclease R</fullName>
        <shortName evidence="8">RNase R</shortName>
        <ecNumber evidence="8">3.1.13.1</ecNumber>
    </recommendedName>
</protein>
<dbReference type="SUPFAM" id="SSF50249">
    <property type="entry name" value="Nucleic acid-binding proteins"/>
    <property type="match status" value="4"/>
</dbReference>
<dbReference type="Pfam" id="PF17876">
    <property type="entry name" value="CSD2"/>
    <property type="match status" value="1"/>
</dbReference>
<dbReference type="InterPro" id="IPR001900">
    <property type="entry name" value="RNase_II/R"/>
</dbReference>
<dbReference type="CDD" id="cd04471">
    <property type="entry name" value="S1_RNase_R"/>
    <property type="match status" value="1"/>
</dbReference>
<keyword evidence="12" id="KW-1185">Reference proteome</keyword>
<dbReference type="Pfam" id="PF00773">
    <property type="entry name" value="RNB"/>
    <property type="match status" value="1"/>
</dbReference>
<dbReference type="HAMAP" id="MF_01895">
    <property type="entry name" value="RNase_R"/>
    <property type="match status" value="1"/>
</dbReference>
<dbReference type="Pfam" id="PF00575">
    <property type="entry name" value="S1"/>
    <property type="match status" value="1"/>
</dbReference>
<dbReference type="PANTHER" id="PTHR23355:SF9">
    <property type="entry name" value="DIS3-LIKE EXONUCLEASE 2"/>
    <property type="match status" value="1"/>
</dbReference>
<keyword evidence="6 8" id="KW-0269">Exonuclease</keyword>
<evidence type="ECO:0000313" key="12">
    <source>
        <dbReference type="Proteomes" id="UP000283255"/>
    </source>
</evidence>
<dbReference type="AlphaFoldDB" id="A0A418YFB3"/>
<evidence type="ECO:0000259" key="10">
    <source>
        <dbReference type="PROSITE" id="PS50126"/>
    </source>
</evidence>
<dbReference type="Pfam" id="PF08461">
    <property type="entry name" value="WHD_RNase_R"/>
    <property type="match status" value="1"/>
</dbReference>
<keyword evidence="5 8" id="KW-0378">Hydrolase</keyword>
<dbReference type="GO" id="GO:0003723">
    <property type="term" value="F:RNA binding"/>
    <property type="evidence" value="ECO:0007669"/>
    <property type="project" value="UniProtKB-UniRule"/>
</dbReference>
<dbReference type="SMART" id="SM00316">
    <property type="entry name" value="S1"/>
    <property type="match status" value="2"/>
</dbReference>
<dbReference type="PANTHER" id="PTHR23355">
    <property type="entry name" value="RIBONUCLEASE"/>
    <property type="match status" value="1"/>
</dbReference>
<dbReference type="OrthoDB" id="9764149at2"/>
<keyword evidence="4 8" id="KW-0540">Nuclease</keyword>
<gene>
    <name evidence="8" type="primary">rnr</name>
    <name evidence="11" type="ORF">D1Z90_09585</name>
</gene>
<evidence type="ECO:0000256" key="6">
    <source>
        <dbReference type="ARBA" id="ARBA00022839"/>
    </source>
</evidence>
<dbReference type="PROSITE" id="PS01175">
    <property type="entry name" value="RIBONUCLEASE_II"/>
    <property type="match status" value="1"/>
</dbReference>
<dbReference type="InterPro" id="IPR013668">
    <property type="entry name" value="RNase_R_HTH_12"/>
</dbReference>
<evidence type="ECO:0000256" key="5">
    <source>
        <dbReference type="ARBA" id="ARBA00022801"/>
    </source>
</evidence>
<comment type="subcellular location">
    <subcellularLocation>
        <location evidence="2 8">Cytoplasm</location>
    </subcellularLocation>
</comment>
<feature type="compositionally biased region" description="Basic and acidic residues" evidence="9">
    <location>
        <begin position="748"/>
        <end position="758"/>
    </location>
</feature>
<dbReference type="InterPro" id="IPR011129">
    <property type="entry name" value="CSD"/>
</dbReference>
<dbReference type="Gene3D" id="2.40.50.140">
    <property type="entry name" value="Nucleic acid-binding proteins"/>
    <property type="match status" value="2"/>
</dbReference>
<feature type="region of interest" description="Disordered" evidence="9">
    <location>
        <begin position="731"/>
        <end position="804"/>
    </location>
</feature>
<keyword evidence="7 8" id="KW-0694">RNA-binding</keyword>
<dbReference type="InterPro" id="IPR011805">
    <property type="entry name" value="RNase_R"/>
</dbReference>
<evidence type="ECO:0000313" key="11">
    <source>
        <dbReference type="EMBL" id="RJG47955.1"/>
    </source>
</evidence>
<dbReference type="SMART" id="SM00357">
    <property type="entry name" value="CSP"/>
    <property type="match status" value="1"/>
</dbReference>
<evidence type="ECO:0000256" key="3">
    <source>
        <dbReference type="ARBA" id="ARBA00022490"/>
    </source>
</evidence>
<evidence type="ECO:0000256" key="7">
    <source>
        <dbReference type="ARBA" id="ARBA00022884"/>
    </source>
</evidence>
<evidence type="ECO:0000256" key="8">
    <source>
        <dbReference type="HAMAP-Rule" id="MF_01895"/>
    </source>
</evidence>
<dbReference type="InterPro" id="IPR003029">
    <property type="entry name" value="S1_domain"/>
</dbReference>
<evidence type="ECO:0000256" key="4">
    <source>
        <dbReference type="ARBA" id="ARBA00022722"/>
    </source>
</evidence>
<dbReference type="RefSeq" id="WP_119910538.1">
    <property type="nucleotide sequence ID" value="NZ_QZCH01000010.1"/>
</dbReference>
<evidence type="ECO:0000256" key="1">
    <source>
        <dbReference type="ARBA" id="ARBA00001849"/>
    </source>
</evidence>
<dbReference type="InterPro" id="IPR004476">
    <property type="entry name" value="RNase_II/RNase_R"/>
</dbReference>
<dbReference type="GO" id="GO:0008859">
    <property type="term" value="F:exoribonuclease II activity"/>
    <property type="evidence" value="ECO:0007669"/>
    <property type="project" value="UniProtKB-UniRule"/>
</dbReference>
<dbReference type="SMART" id="SM00955">
    <property type="entry name" value="RNB"/>
    <property type="match status" value="1"/>
</dbReference>
<keyword evidence="3 8" id="KW-0963">Cytoplasm</keyword>
<feature type="compositionally biased region" description="Basic residues" evidence="9">
    <location>
        <begin position="759"/>
        <end position="771"/>
    </location>
</feature>
<sequence length="804" mass="91007">MSTDPYQAREAKKYDKPIPSREFILNLLEQVGKPTTRDQLFKLLNLSTDDDYIALKRRLKAMEREGQLVYCRNASYALPDKLELVKGKVIGHRDGFGFVKPDDGGSDLFLPPKQMLTLFHGDYVLVQPVKVDAKGRTEARLIRVLEEREIQVVGRFFLEDGVGFVVPDDSRIAQDIIVPTEVRNGARHGQVVVTEITTRPRPRVNAIGKVVEVLGQNMAPGMEVEIALRTHDIPHSWPDGLEKELKIFGDAVPEHAKQDRVDLRDLPLVTIDGEDARDFDDAVYCEKKAAGGWRLWVAIADVSYYVRHGSTLDKEALNRGNSVYFPDQVIPMLPEVLSNGLCSLNPQVDRLCMVCEMTISKAGRLSGYKFYEAVMNSHARFTYTKVANILDGDEALREEYAGHVNHLEELHKLYHALKHARHQRGGMEFETSETRFIFNSQRKIESIVPLHRNDAHKIIEECMIQANVSAARYIEKMQAHALFRVHETPGEEKLNGFRSFLSELGLQLRGDMDPEPKDYAELAEQIKDRPDAELIQTMLLRSMKQAVYQDENTGHFGLALKQYAHFTSPIRRYPDLILHRAIKYQLVKEKGNPGHRWTDTGGYHYLEDDMPILGEQCSMTERRADDATRDVADALKCEYMQDHVGDEMQGTVAAVTNFGFFVRLNDLHIDGLVHVTSLPGDYYQFDAGRQVLQGERSGKVFRIGDSVDVKVLAVNLDDKKIDFELAGVENVRRRSGRKPAASRMTAEGSRRNDAEPSKGKRKPKGGKAKRSAKGETKKTTEAKSKKSGKKKNKRTNKNKAKKTK</sequence>
<dbReference type="PROSITE" id="PS50126">
    <property type="entry name" value="S1"/>
    <property type="match status" value="1"/>
</dbReference>
<dbReference type="Proteomes" id="UP000283255">
    <property type="component" value="Unassembled WGS sequence"/>
</dbReference>
<reference evidence="11 12" key="1">
    <citation type="submission" date="2018-09" db="EMBL/GenBank/DDBJ databases">
        <authorList>
            <person name="Wang F."/>
        </authorList>
    </citation>
    <scope>NUCLEOTIDE SEQUENCE [LARGE SCALE GENOMIC DNA]</scope>
    <source>
        <strain evidence="11 12">PLHSC7-2</strain>
    </source>
</reference>
<dbReference type="InterPro" id="IPR040476">
    <property type="entry name" value="CSD2"/>
</dbReference>
<comment type="similarity">
    <text evidence="8">Belongs to the RNR ribonuclease family. RNase R subfamily.</text>
</comment>
<feature type="compositionally biased region" description="Basic residues" evidence="9">
    <location>
        <begin position="785"/>
        <end position="804"/>
    </location>
</feature>
<accession>A0A418YFB3</accession>
<dbReference type="InterPro" id="IPR012340">
    <property type="entry name" value="NA-bd_OB-fold"/>
</dbReference>
<comment type="catalytic activity">
    <reaction evidence="1 8">
        <text>Exonucleolytic cleavage in the 3'- to 5'-direction to yield nucleoside 5'-phosphates.</text>
        <dbReference type="EC" id="3.1.13.1"/>
    </reaction>
</comment>
<comment type="caution">
    <text evidence="11">The sequence shown here is derived from an EMBL/GenBank/DDBJ whole genome shotgun (WGS) entry which is preliminary data.</text>
</comment>
<dbReference type="EC" id="3.1.13.1" evidence="8"/>
<dbReference type="InterPro" id="IPR022966">
    <property type="entry name" value="RNase_II/R_CS"/>
</dbReference>